<keyword evidence="5" id="KW-1185">Reference proteome</keyword>
<dbReference type="AlphaFoldDB" id="A0AAV1STV8"/>
<name>A0AAV1STV8_9ROSI</name>
<comment type="caution">
    <text evidence="4">The sequence shown here is derived from an EMBL/GenBank/DDBJ whole genome shotgun (WGS) entry which is preliminary data.</text>
</comment>
<proteinExistence type="predicted"/>
<keyword evidence="3" id="KW-1133">Transmembrane helix</keyword>
<dbReference type="InterPro" id="IPR044839">
    <property type="entry name" value="NDR1-like"/>
</dbReference>
<evidence type="ECO:0000313" key="5">
    <source>
        <dbReference type="Proteomes" id="UP001314170"/>
    </source>
</evidence>
<gene>
    <name evidence="4" type="ORF">DCAF_LOCUS26729</name>
</gene>
<evidence type="ECO:0000256" key="2">
    <source>
        <dbReference type="ARBA" id="ARBA00023136"/>
    </source>
</evidence>
<organism evidence="4 5">
    <name type="scientific">Dovyalis caffra</name>
    <dbReference type="NCBI Taxonomy" id="77055"/>
    <lineage>
        <taxon>Eukaryota</taxon>
        <taxon>Viridiplantae</taxon>
        <taxon>Streptophyta</taxon>
        <taxon>Embryophyta</taxon>
        <taxon>Tracheophyta</taxon>
        <taxon>Spermatophyta</taxon>
        <taxon>Magnoliopsida</taxon>
        <taxon>eudicotyledons</taxon>
        <taxon>Gunneridae</taxon>
        <taxon>Pentapetalae</taxon>
        <taxon>rosids</taxon>
        <taxon>fabids</taxon>
        <taxon>Malpighiales</taxon>
        <taxon>Salicaceae</taxon>
        <taxon>Flacourtieae</taxon>
        <taxon>Dovyalis</taxon>
    </lineage>
</organism>
<keyword evidence="2 3" id="KW-0472">Membrane</keyword>
<accession>A0AAV1STV8</accession>
<dbReference type="EMBL" id="CAWUPB010001197">
    <property type="protein sequence ID" value="CAK7356457.1"/>
    <property type="molecule type" value="Genomic_DNA"/>
</dbReference>
<sequence>MNCANKLANYVGLGSVLYGSSCGPLNVIAIGVAALVVIFILKPQEPRFSLEKIKVNSYKLSAYSNSTLFISSVVSLILNAQNHNKVGIKYSPSSLHIFHQGIPIGLIRVPQFYQAAHSDNVGITTQISLPRLNVTQIFDQGVSKEKAMKNVVQMKVLGDVRLHLQLSHLTLPKIKVALECDIDFNYREFAFRDELFATKVVQDLIIILGSFAWSSYTFIGLDFDNHLEEYYTR</sequence>
<dbReference type="GO" id="GO:0005886">
    <property type="term" value="C:plasma membrane"/>
    <property type="evidence" value="ECO:0007669"/>
    <property type="project" value="TreeGrafter"/>
</dbReference>
<dbReference type="PANTHER" id="PTHR31234">
    <property type="entry name" value="LATE EMBRYOGENESIS ABUNDANT (LEA) HYDROXYPROLINE-RICH GLYCOPROTEIN FAMILY"/>
    <property type="match status" value="1"/>
</dbReference>
<dbReference type="Proteomes" id="UP001314170">
    <property type="component" value="Unassembled WGS sequence"/>
</dbReference>
<reference evidence="4 5" key="1">
    <citation type="submission" date="2024-01" db="EMBL/GenBank/DDBJ databases">
        <authorList>
            <person name="Waweru B."/>
        </authorList>
    </citation>
    <scope>NUCLEOTIDE SEQUENCE [LARGE SCALE GENOMIC DNA]</scope>
</reference>
<dbReference type="GO" id="GO:0098542">
    <property type="term" value="P:defense response to other organism"/>
    <property type="evidence" value="ECO:0007669"/>
    <property type="project" value="InterPro"/>
</dbReference>
<evidence type="ECO:0008006" key="6">
    <source>
        <dbReference type="Google" id="ProtNLM"/>
    </source>
</evidence>
<protein>
    <recommendedName>
        <fullName evidence="6">Late embryogenesis abundant protein LEA-2 subgroup domain-containing protein</fullName>
    </recommendedName>
</protein>
<dbReference type="PANTHER" id="PTHR31234:SF54">
    <property type="entry name" value="LATE EMBRYOGENESIS ABUNDANT PROTEIN LEA-2 SUBGROUP DOMAIN-CONTAINING PROTEIN"/>
    <property type="match status" value="1"/>
</dbReference>
<evidence type="ECO:0000256" key="3">
    <source>
        <dbReference type="SAM" id="Phobius"/>
    </source>
</evidence>
<keyword evidence="3" id="KW-0812">Transmembrane</keyword>
<comment type="subcellular location">
    <subcellularLocation>
        <location evidence="1">Membrane</location>
    </subcellularLocation>
</comment>
<evidence type="ECO:0000256" key="1">
    <source>
        <dbReference type="ARBA" id="ARBA00004370"/>
    </source>
</evidence>
<feature type="transmembrane region" description="Helical" evidence="3">
    <location>
        <begin position="16"/>
        <end position="41"/>
    </location>
</feature>
<evidence type="ECO:0000313" key="4">
    <source>
        <dbReference type="EMBL" id="CAK7356457.1"/>
    </source>
</evidence>